<reference evidence="3" key="2">
    <citation type="submission" date="2020-09" db="EMBL/GenBank/DDBJ databases">
        <authorList>
            <person name="Sun Q."/>
            <person name="Kim S."/>
        </authorList>
    </citation>
    <scope>NUCLEOTIDE SEQUENCE</scope>
    <source>
        <strain evidence="3">KCTC 23430</strain>
    </source>
</reference>
<evidence type="ECO:0000259" key="2">
    <source>
        <dbReference type="SMART" id="SM00226"/>
    </source>
</evidence>
<dbReference type="InterPro" id="IPR036196">
    <property type="entry name" value="Ptyr_pPase_sf"/>
</dbReference>
<dbReference type="SMART" id="SM00226">
    <property type="entry name" value="LMWPc"/>
    <property type="match status" value="1"/>
</dbReference>
<protein>
    <submittedName>
        <fullName evidence="3">Protein-tyrosine-phosphatase</fullName>
    </submittedName>
</protein>
<sequence length="155" mass="17102">MKILFICTHNRCRSIICESVANAVGGDTLLGRSAGSEPADEVHPLTLKYLRIARFGTEGLCSESWDNYADWHPDVVITVCDRAAGESCPLYFGDTIKLHWGLADPSAVIGNDHDIEKAFMDTIAIVERRVSRLVEVASRPTQEWRAALESLVTEA</sequence>
<proteinExistence type="predicted"/>
<organism evidence="3 4">
    <name type="scientific">Parahalioglobus pacificus</name>
    <dbReference type="NCBI Taxonomy" id="930806"/>
    <lineage>
        <taxon>Bacteria</taxon>
        <taxon>Pseudomonadati</taxon>
        <taxon>Pseudomonadota</taxon>
        <taxon>Gammaproteobacteria</taxon>
        <taxon>Cellvibrionales</taxon>
        <taxon>Halieaceae</taxon>
        <taxon>Parahalioglobus</taxon>
    </lineage>
</organism>
<evidence type="ECO:0000313" key="4">
    <source>
        <dbReference type="Proteomes" id="UP000644693"/>
    </source>
</evidence>
<keyword evidence="4" id="KW-1185">Reference proteome</keyword>
<feature type="domain" description="Phosphotyrosine protein phosphatase I" evidence="2">
    <location>
        <begin position="1"/>
        <end position="136"/>
    </location>
</feature>
<dbReference type="CDD" id="cd16345">
    <property type="entry name" value="LMWP_ArsC"/>
    <property type="match status" value="1"/>
</dbReference>
<dbReference type="Pfam" id="PF01451">
    <property type="entry name" value="LMWPc"/>
    <property type="match status" value="1"/>
</dbReference>
<dbReference type="EMBL" id="BMYM01000001">
    <property type="protein sequence ID" value="GHD32858.1"/>
    <property type="molecule type" value="Genomic_DNA"/>
</dbReference>
<accession>A0A919CKE2</accession>
<comment type="caution">
    <text evidence="3">The sequence shown here is derived from an EMBL/GenBank/DDBJ whole genome shotgun (WGS) entry which is preliminary data.</text>
</comment>
<dbReference type="PANTHER" id="PTHR43428:SF1">
    <property type="entry name" value="ARSENATE REDUCTASE"/>
    <property type="match status" value="1"/>
</dbReference>
<gene>
    <name evidence="3" type="primary">arsC2</name>
    <name evidence="3" type="ORF">GCM10007053_17630</name>
</gene>
<evidence type="ECO:0000256" key="1">
    <source>
        <dbReference type="ARBA" id="ARBA00022849"/>
    </source>
</evidence>
<name>A0A919CKE2_9GAMM</name>
<dbReference type="AlphaFoldDB" id="A0A919CKE2"/>
<evidence type="ECO:0000313" key="3">
    <source>
        <dbReference type="EMBL" id="GHD32858.1"/>
    </source>
</evidence>
<dbReference type="GO" id="GO:0046685">
    <property type="term" value="P:response to arsenic-containing substance"/>
    <property type="evidence" value="ECO:0007669"/>
    <property type="project" value="UniProtKB-KW"/>
</dbReference>
<dbReference type="Gene3D" id="3.40.50.2300">
    <property type="match status" value="1"/>
</dbReference>
<dbReference type="PANTHER" id="PTHR43428">
    <property type="entry name" value="ARSENATE REDUCTASE"/>
    <property type="match status" value="1"/>
</dbReference>
<dbReference type="InterPro" id="IPR023485">
    <property type="entry name" value="Ptyr_pPase"/>
</dbReference>
<reference evidence="3" key="1">
    <citation type="journal article" date="2014" name="Int. J. Syst. Evol. Microbiol.">
        <title>Complete genome sequence of Corynebacterium casei LMG S-19264T (=DSM 44701T), isolated from a smear-ripened cheese.</title>
        <authorList>
            <consortium name="US DOE Joint Genome Institute (JGI-PGF)"/>
            <person name="Walter F."/>
            <person name="Albersmeier A."/>
            <person name="Kalinowski J."/>
            <person name="Ruckert C."/>
        </authorList>
    </citation>
    <scope>NUCLEOTIDE SEQUENCE</scope>
    <source>
        <strain evidence="3">KCTC 23430</strain>
    </source>
</reference>
<keyword evidence="1" id="KW-0059">Arsenical resistance</keyword>
<dbReference type="RefSeq" id="WP_189477227.1">
    <property type="nucleotide sequence ID" value="NZ_BMYM01000001.1"/>
</dbReference>
<dbReference type="SUPFAM" id="SSF52788">
    <property type="entry name" value="Phosphotyrosine protein phosphatases I"/>
    <property type="match status" value="1"/>
</dbReference>
<dbReference type="Proteomes" id="UP000644693">
    <property type="component" value="Unassembled WGS sequence"/>
</dbReference>